<dbReference type="AlphaFoldDB" id="Q0FVS7"/>
<dbReference type="HOGENOM" id="CLU_3219808_0_0_5"/>
<organism evidence="2 3">
    <name type="scientific">Salipiger bermudensis (strain DSM 26914 / JCM 13377 / KCTC 12554 / HTCC2601)</name>
    <name type="common">Pelagibaca bermudensis</name>
    <dbReference type="NCBI Taxonomy" id="314265"/>
    <lineage>
        <taxon>Bacteria</taxon>
        <taxon>Pseudomonadati</taxon>
        <taxon>Pseudomonadota</taxon>
        <taxon>Alphaproteobacteria</taxon>
        <taxon>Rhodobacterales</taxon>
        <taxon>Roseobacteraceae</taxon>
        <taxon>Salipiger</taxon>
    </lineage>
</organism>
<gene>
    <name evidence="2" type="ORF">R2601_04593</name>
</gene>
<name>Q0FVS7_SALBH</name>
<dbReference type="EMBL" id="AATQ01000001">
    <property type="protein sequence ID" value="EAU48825.1"/>
    <property type="molecule type" value="Genomic_DNA"/>
</dbReference>
<feature type="compositionally biased region" description="Basic residues" evidence="1">
    <location>
        <begin position="1"/>
        <end position="11"/>
    </location>
</feature>
<feature type="region of interest" description="Disordered" evidence="1">
    <location>
        <begin position="1"/>
        <end position="20"/>
    </location>
</feature>
<sequence>MLASRSCRKKLSSPSTMASSTMPVEIVVVVWPAAKVKGRNRPAV</sequence>
<evidence type="ECO:0000313" key="3">
    <source>
        <dbReference type="Proteomes" id="UP000006230"/>
    </source>
</evidence>
<keyword evidence="3" id="KW-1185">Reference proteome</keyword>
<comment type="caution">
    <text evidence="2">The sequence shown here is derived from an EMBL/GenBank/DDBJ whole genome shotgun (WGS) entry which is preliminary data.</text>
</comment>
<protein>
    <submittedName>
        <fullName evidence="2">Uncharacterized protein</fullName>
    </submittedName>
</protein>
<dbReference type="Proteomes" id="UP000006230">
    <property type="component" value="Unassembled WGS sequence"/>
</dbReference>
<reference evidence="2 3" key="1">
    <citation type="journal article" date="2010" name="J. Bacteriol.">
        <title>Genome sequences of Pelagibaca bermudensis HTCC2601T and Maritimibacter alkaliphilus HTCC2654T, the type strains of two marine Roseobacter genera.</title>
        <authorList>
            <person name="Thrash J.C."/>
            <person name="Cho J.C."/>
            <person name="Ferriera S."/>
            <person name="Johnson J."/>
            <person name="Vergin K.L."/>
            <person name="Giovannoni S.J."/>
        </authorList>
    </citation>
    <scope>NUCLEOTIDE SEQUENCE [LARGE SCALE GENOMIC DNA]</scope>
    <source>
        <strain evidence="3">DSM 26914 / JCM 13377 / KCTC 12554 / HTCC2601</strain>
    </source>
</reference>
<accession>Q0FVS7</accession>
<evidence type="ECO:0000256" key="1">
    <source>
        <dbReference type="SAM" id="MobiDB-lite"/>
    </source>
</evidence>
<proteinExistence type="predicted"/>
<evidence type="ECO:0000313" key="2">
    <source>
        <dbReference type="EMBL" id="EAU48825.1"/>
    </source>
</evidence>